<sequence>MNENQIRDIIAGNMSILESGMSLLKKERYIPGDIGTRSFIDLYARDIDGHHVIIEIKRSNAAAREAIHEIYKYVEGVKRHLAARDDEIRVFIVSTEWKELIVPFSNFVSDTSLSVTGLHLKPCVDGGDFKSSVVSPLIITEGRFIAPWHELSTYVSKESFERGLLENQESCNRQGIENYVLVVLKPHADFNANARKQMIDCIGSDRGIDDYEFMIYLAYNQLTREQCLKALSVNKEALDQALSLANDENEQTNLFWLHNAVRDLPPYPHSDYAEIGTPAKFRGKILRDEKWEIVSIEKYGAFKRNDLLTDEEIISELCGSAGSSKQKFERQINMSNKAHISSAKNDIEFCLQDNPIWKKHLISIVDECSKDFPNATAHIDVFNPCTGLLTLYFYNRGGGDLKYIPSFSIAVLNDGNKMPVRFYCGMLLPDESQGDLDDILMKHYEGDIARVVMSFSWGGYTDKDTDILEDAGFTYKTFKVEALGRSRSYYVYKNDRWRPSAAIRPQDMFVESVSARKVLCDDLFARISPMDFGAFTIIDRVSGAS</sequence>
<organism evidence="2 3">
    <name type="scientific">Pseudomonas capsici</name>
    <dbReference type="NCBI Taxonomy" id="2810614"/>
    <lineage>
        <taxon>Bacteria</taxon>
        <taxon>Pseudomonadati</taxon>
        <taxon>Pseudomonadota</taxon>
        <taxon>Gammaproteobacteria</taxon>
        <taxon>Pseudomonadales</taxon>
        <taxon>Pseudomonadaceae</taxon>
        <taxon>Pseudomonas</taxon>
    </lineage>
</organism>
<gene>
    <name evidence="2" type="ORF">OH718_13825</name>
</gene>
<protein>
    <submittedName>
        <fullName evidence="2">Endonuclease NucS</fullName>
    </submittedName>
</protein>
<evidence type="ECO:0000259" key="1">
    <source>
        <dbReference type="Pfam" id="PF01939"/>
    </source>
</evidence>
<keyword evidence="2" id="KW-0255">Endonuclease</keyword>
<keyword evidence="2" id="KW-0540">Nuclease</keyword>
<dbReference type="Proteomes" id="UP001207294">
    <property type="component" value="Unassembled WGS sequence"/>
</dbReference>
<name>A0ABT3BXT9_9PSED</name>
<accession>A0ABT3BXT9</accession>
<feature type="domain" description="Endonuclease NucS C-terminal" evidence="1">
    <location>
        <begin position="3"/>
        <end position="94"/>
    </location>
</feature>
<comment type="caution">
    <text evidence="2">The sequence shown here is derived from an EMBL/GenBank/DDBJ whole genome shotgun (WGS) entry which is preliminary data.</text>
</comment>
<dbReference type="InterPro" id="IPR048301">
    <property type="entry name" value="NucS_C"/>
</dbReference>
<reference evidence="2 3" key="1">
    <citation type="submission" date="2022-10" db="EMBL/GenBank/DDBJ databases">
        <title>Characterization of Pseudomonas capsici strains from pepper and tomato in Georgia.</title>
        <authorList>
            <person name="Zhao M."/>
            <person name="Dutta B."/>
        </authorList>
    </citation>
    <scope>NUCLEOTIDE SEQUENCE [LARGE SCALE GENOMIC DNA]</scope>
    <source>
        <strain evidence="2 3">Pc20-5</strain>
    </source>
</reference>
<keyword evidence="3" id="KW-1185">Reference proteome</keyword>
<evidence type="ECO:0000313" key="3">
    <source>
        <dbReference type="Proteomes" id="UP001207294"/>
    </source>
</evidence>
<dbReference type="Gene3D" id="3.40.1350.10">
    <property type="match status" value="1"/>
</dbReference>
<dbReference type="Pfam" id="PF01939">
    <property type="entry name" value="NucS_C"/>
    <property type="match status" value="1"/>
</dbReference>
<evidence type="ECO:0000313" key="2">
    <source>
        <dbReference type="EMBL" id="MCV4377677.1"/>
    </source>
</evidence>
<dbReference type="InterPro" id="IPR011856">
    <property type="entry name" value="tRNA_endonuc-like_dom_sf"/>
</dbReference>
<dbReference type="GO" id="GO:0004519">
    <property type="term" value="F:endonuclease activity"/>
    <property type="evidence" value="ECO:0007669"/>
    <property type="project" value="UniProtKB-KW"/>
</dbReference>
<dbReference type="RefSeq" id="WP_263943222.1">
    <property type="nucleotide sequence ID" value="NZ_JAOXMH010000011.1"/>
</dbReference>
<dbReference type="EMBL" id="JAOXML010000009">
    <property type="protein sequence ID" value="MCV4377677.1"/>
    <property type="molecule type" value="Genomic_DNA"/>
</dbReference>
<keyword evidence="2" id="KW-0378">Hydrolase</keyword>
<proteinExistence type="predicted"/>